<evidence type="ECO:0000313" key="2">
    <source>
        <dbReference type="Proteomes" id="UP001499986"/>
    </source>
</evidence>
<evidence type="ECO:0000313" key="1">
    <source>
        <dbReference type="EMBL" id="GAA2415198.1"/>
    </source>
</evidence>
<dbReference type="Proteomes" id="UP001499986">
    <property type="component" value="Unassembled WGS sequence"/>
</dbReference>
<proteinExistence type="predicted"/>
<sequence>MRASVMSVQCAARRKWAPLFADAPLSLAAFFVGDPFADAGQVAFLHALQETEQRESRRHS</sequence>
<accession>A0ABN3IVL5</accession>
<dbReference type="EMBL" id="BAAASE010000009">
    <property type="protein sequence ID" value="GAA2415198.1"/>
    <property type="molecule type" value="Genomic_DNA"/>
</dbReference>
<protein>
    <submittedName>
        <fullName evidence="1">Uncharacterized protein</fullName>
    </submittedName>
</protein>
<comment type="caution">
    <text evidence="1">The sequence shown here is derived from an EMBL/GenBank/DDBJ whole genome shotgun (WGS) entry which is preliminary data.</text>
</comment>
<name>A0ABN3IVL5_9ACTN</name>
<gene>
    <name evidence="1" type="ORF">GCM10010255_61680</name>
</gene>
<keyword evidence="2" id="KW-1185">Reference proteome</keyword>
<reference evidence="1 2" key="1">
    <citation type="journal article" date="2019" name="Int. J. Syst. Evol. Microbiol.">
        <title>The Global Catalogue of Microorganisms (GCM) 10K type strain sequencing project: providing services to taxonomists for standard genome sequencing and annotation.</title>
        <authorList>
            <consortium name="The Broad Institute Genomics Platform"/>
            <consortium name="The Broad Institute Genome Sequencing Center for Infectious Disease"/>
            <person name="Wu L."/>
            <person name="Ma J."/>
        </authorList>
    </citation>
    <scope>NUCLEOTIDE SEQUENCE [LARGE SCALE GENOMIC DNA]</scope>
    <source>
        <strain evidence="1 2">JCM 4358</strain>
    </source>
</reference>
<organism evidence="1 2">
    <name type="scientific">Streptomyces coeruleofuscus</name>
    <dbReference type="NCBI Taxonomy" id="66879"/>
    <lineage>
        <taxon>Bacteria</taxon>
        <taxon>Bacillati</taxon>
        <taxon>Actinomycetota</taxon>
        <taxon>Actinomycetes</taxon>
        <taxon>Kitasatosporales</taxon>
        <taxon>Streptomycetaceae</taxon>
        <taxon>Streptomyces</taxon>
    </lineage>
</organism>